<dbReference type="Pfam" id="PF00583">
    <property type="entry name" value="Acetyltransf_1"/>
    <property type="match status" value="1"/>
</dbReference>
<dbReference type="SUPFAM" id="SSF55729">
    <property type="entry name" value="Acyl-CoA N-acyltransferases (Nat)"/>
    <property type="match status" value="1"/>
</dbReference>
<protein>
    <submittedName>
        <fullName evidence="2">GCN5-related N-acetyltransferase</fullName>
    </submittedName>
</protein>
<reference evidence="2 3" key="1">
    <citation type="submission" date="2010-07" db="EMBL/GenBank/DDBJ databases">
        <title>The draft genome of Paenibacillus curdlanolyticus YK9.</title>
        <authorList>
            <consortium name="US DOE Joint Genome Institute (JGI-PGF)"/>
            <person name="Lucas S."/>
            <person name="Copeland A."/>
            <person name="Lapidus A."/>
            <person name="Cheng J.-F."/>
            <person name="Bruce D."/>
            <person name="Goodwin L."/>
            <person name="Pitluck S."/>
            <person name="Land M.L."/>
            <person name="Hauser L."/>
            <person name="Chang Y.-J."/>
            <person name="Jeffries C."/>
            <person name="Anderson I.J."/>
            <person name="Johnson E."/>
            <person name="Loganathan U."/>
            <person name="Mulhopadhyay B."/>
            <person name="Kyrpides N."/>
            <person name="Woyke T.J."/>
        </authorList>
    </citation>
    <scope>NUCLEOTIDE SEQUENCE [LARGE SCALE GENOMIC DNA]</scope>
    <source>
        <strain evidence="2 3">YK9</strain>
    </source>
</reference>
<evidence type="ECO:0000313" key="2">
    <source>
        <dbReference type="EMBL" id="EFM10819.1"/>
    </source>
</evidence>
<gene>
    <name evidence="2" type="ORF">PaecuDRAFT_2066</name>
</gene>
<dbReference type="Proteomes" id="UP000005387">
    <property type="component" value="Unassembled WGS sequence"/>
</dbReference>
<dbReference type="GO" id="GO:0016747">
    <property type="term" value="F:acyltransferase activity, transferring groups other than amino-acyl groups"/>
    <property type="evidence" value="ECO:0007669"/>
    <property type="project" value="InterPro"/>
</dbReference>
<dbReference type="EMBL" id="AEDD01000005">
    <property type="protein sequence ID" value="EFM10819.1"/>
    <property type="molecule type" value="Genomic_DNA"/>
</dbReference>
<name>E0I8T5_9BACL</name>
<accession>E0I8T5</accession>
<dbReference type="InterPro" id="IPR016181">
    <property type="entry name" value="Acyl_CoA_acyltransferase"/>
</dbReference>
<sequence>MGHDPTKSEIPAAWQFHIMSREQAQELCRWRYEAPFDLYGWSDWDRMLAESMEFGDDAIRVSQYVAAVDEHGRMIGFAQFFPLLGVTRLGLGLRPDLCGFGLGPAFARSAAEEARKRAPHDEIDLEVLAWNTRAIRAYAKAGFTVTDTYDRQTPTGPAEFHCMVYETDGSD</sequence>
<dbReference type="eggNOG" id="COG1670">
    <property type="taxonomic scope" value="Bacteria"/>
</dbReference>
<evidence type="ECO:0000259" key="1">
    <source>
        <dbReference type="PROSITE" id="PS51186"/>
    </source>
</evidence>
<dbReference type="OrthoDB" id="423921at2"/>
<dbReference type="RefSeq" id="WP_006038069.1">
    <property type="nucleotide sequence ID" value="NZ_AEDD01000005.1"/>
</dbReference>
<dbReference type="Gene3D" id="3.40.630.30">
    <property type="match status" value="1"/>
</dbReference>
<feature type="domain" description="N-acetyltransferase" evidence="1">
    <location>
        <begin position="28"/>
        <end position="165"/>
    </location>
</feature>
<organism evidence="2 3">
    <name type="scientific">Paenibacillus curdlanolyticus YK9</name>
    <dbReference type="NCBI Taxonomy" id="717606"/>
    <lineage>
        <taxon>Bacteria</taxon>
        <taxon>Bacillati</taxon>
        <taxon>Bacillota</taxon>
        <taxon>Bacilli</taxon>
        <taxon>Bacillales</taxon>
        <taxon>Paenibacillaceae</taxon>
        <taxon>Paenibacillus</taxon>
    </lineage>
</organism>
<dbReference type="InterPro" id="IPR000182">
    <property type="entry name" value="GNAT_dom"/>
</dbReference>
<dbReference type="PROSITE" id="PS51186">
    <property type="entry name" value="GNAT"/>
    <property type="match status" value="1"/>
</dbReference>
<evidence type="ECO:0000313" key="3">
    <source>
        <dbReference type="Proteomes" id="UP000005387"/>
    </source>
</evidence>
<dbReference type="STRING" id="717606.PaecuDRAFT_2066"/>
<proteinExistence type="predicted"/>
<keyword evidence="2" id="KW-0808">Transferase</keyword>
<keyword evidence="3" id="KW-1185">Reference proteome</keyword>
<dbReference type="AlphaFoldDB" id="E0I8T5"/>